<comment type="catalytic activity">
    <reaction evidence="9">
        <text>L-seryl-[protein] + ATP = O-phospho-L-seryl-[protein] + ADP + H(+)</text>
        <dbReference type="Rhea" id="RHEA:17989"/>
        <dbReference type="Rhea" id="RHEA-COMP:9863"/>
        <dbReference type="Rhea" id="RHEA-COMP:11604"/>
        <dbReference type="ChEBI" id="CHEBI:15378"/>
        <dbReference type="ChEBI" id="CHEBI:29999"/>
        <dbReference type="ChEBI" id="CHEBI:30616"/>
        <dbReference type="ChEBI" id="CHEBI:83421"/>
        <dbReference type="ChEBI" id="CHEBI:456216"/>
        <dbReference type="EC" id="2.7.11.1"/>
    </reaction>
</comment>
<dbReference type="Pfam" id="PF00069">
    <property type="entry name" value="Pkinase"/>
    <property type="match status" value="1"/>
</dbReference>
<dbReference type="EC" id="2.7.11.1" evidence="2"/>
<evidence type="ECO:0000256" key="8">
    <source>
        <dbReference type="ARBA" id="ARBA00047899"/>
    </source>
</evidence>
<evidence type="ECO:0000256" key="2">
    <source>
        <dbReference type="ARBA" id="ARBA00012513"/>
    </source>
</evidence>
<keyword evidence="7 10" id="KW-0067">ATP-binding</keyword>
<reference evidence="12 13" key="1">
    <citation type="submission" date="2016-11" db="EMBL/GenBank/DDBJ databases">
        <title>The macronuclear genome of Stentor coeruleus: a giant cell with tiny introns.</title>
        <authorList>
            <person name="Slabodnick M."/>
            <person name="Ruby J.G."/>
            <person name="Reiff S.B."/>
            <person name="Swart E.C."/>
            <person name="Gosai S."/>
            <person name="Prabakaran S."/>
            <person name="Witkowska E."/>
            <person name="Larue G.E."/>
            <person name="Fisher S."/>
            <person name="Freeman R.M."/>
            <person name="Gunawardena J."/>
            <person name="Chu W."/>
            <person name="Stover N.A."/>
            <person name="Gregory B.D."/>
            <person name="Nowacki M."/>
            <person name="Derisi J."/>
            <person name="Roy S.W."/>
            <person name="Marshall W.F."/>
            <person name="Sood P."/>
        </authorList>
    </citation>
    <scope>NUCLEOTIDE SEQUENCE [LARGE SCALE GENOMIC DNA]</scope>
    <source>
        <strain evidence="12">WM001</strain>
    </source>
</reference>
<evidence type="ECO:0000256" key="5">
    <source>
        <dbReference type="ARBA" id="ARBA00022741"/>
    </source>
</evidence>
<proteinExistence type="inferred from homology"/>
<dbReference type="PROSITE" id="PS00107">
    <property type="entry name" value="PROTEIN_KINASE_ATP"/>
    <property type="match status" value="1"/>
</dbReference>
<keyword evidence="6" id="KW-0418">Kinase</keyword>
<evidence type="ECO:0000259" key="11">
    <source>
        <dbReference type="PROSITE" id="PS50011"/>
    </source>
</evidence>
<dbReference type="GO" id="GO:0005524">
    <property type="term" value="F:ATP binding"/>
    <property type="evidence" value="ECO:0007669"/>
    <property type="project" value="UniProtKB-UniRule"/>
</dbReference>
<comment type="caution">
    <text evidence="12">The sequence shown here is derived from an EMBL/GenBank/DDBJ whole genome shotgun (WGS) entry which is preliminary data.</text>
</comment>
<accession>A0A1R2D3Y2</accession>
<dbReference type="PANTHER" id="PTHR48012:SF10">
    <property type="entry name" value="FI20177P1"/>
    <property type="match status" value="1"/>
</dbReference>
<comment type="catalytic activity">
    <reaction evidence="8">
        <text>L-threonyl-[protein] + ATP = O-phospho-L-threonyl-[protein] + ADP + H(+)</text>
        <dbReference type="Rhea" id="RHEA:46608"/>
        <dbReference type="Rhea" id="RHEA-COMP:11060"/>
        <dbReference type="Rhea" id="RHEA-COMP:11605"/>
        <dbReference type="ChEBI" id="CHEBI:15378"/>
        <dbReference type="ChEBI" id="CHEBI:30013"/>
        <dbReference type="ChEBI" id="CHEBI:30616"/>
        <dbReference type="ChEBI" id="CHEBI:61977"/>
        <dbReference type="ChEBI" id="CHEBI:456216"/>
        <dbReference type="EC" id="2.7.11.1"/>
    </reaction>
</comment>
<evidence type="ECO:0000256" key="10">
    <source>
        <dbReference type="PROSITE-ProRule" id="PRU10141"/>
    </source>
</evidence>
<dbReference type="InterPro" id="IPR011009">
    <property type="entry name" value="Kinase-like_dom_sf"/>
</dbReference>
<dbReference type="GO" id="GO:0004674">
    <property type="term" value="F:protein serine/threonine kinase activity"/>
    <property type="evidence" value="ECO:0007669"/>
    <property type="project" value="UniProtKB-KW"/>
</dbReference>
<dbReference type="Proteomes" id="UP000187209">
    <property type="component" value="Unassembled WGS sequence"/>
</dbReference>
<dbReference type="PANTHER" id="PTHR48012">
    <property type="entry name" value="STERILE20-LIKE KINASE, ISOFORM B-RELATED"/>
    <property type="match status" value="1"/>
</dbReference>
<organism evidence="12 13">
    <name type="scientific">Stentor coeruleus</name>
    <dbReference type="NCBI Taxonomy" id="5963"/>
    <lineage>
        <taxon>Eukaryota</taxon>
        <taxon>Sar</taxon>
        <taxon>Alveolata</taxon>
        <taxon>Ciliophora</taxon>
        <taxon>Postciliodesmatophora</taxon>
        <taxon>Heterotrichea</taxon>
        <taxon>Heterotrichida</taxon>
        <taxon>Stentoridae</taxon>
        <taxon>Stentor</taxon>
    </lineage>
</organism>
<evidence type="ECO:0000256" key="3">
    <source>
        <dbReference type="ARBA" id="ARBA00022527"/>
    </source>
</evidence>
<dbReference type="InterPro" id="IPR050629">
    <property type="entry name" value="STE20/SPS1-PAK"/>
</dbReference>
<evidence type="ECO:0000256" key="9">
    <source>
        <dbReference type="ARBA" id="ARBA00048679"/>
    </source>
</evidence>
<dbReference type="CDD" id="cd05122">
    <property type="entry name" value="PKc_STE"/>
    <property type="match status" value="1"/>
</dbReference>
<keyword evidence="13" id="KW-1185">Reference proteome</keyword>
<evidence type="ECO:0000256" key="6">
    <source>
        <dbReference type="ARBA" id="ARBA00022777"/>
    </source>
</evidence>
<dbReference type="OrthoDB" id="248923at2759"/>
<sequence length="979" mass="111819">MKRCKICRNGYLDYYFCEPCTHVEGTIFFIFKGKRYCISCWTILNDSKEEAENKRDSIKALSKYIESGNIPDEILVDQTKILSLTESMKNKRTTGNSRESNYEKLPEGYNPLEDYPKIFIEDYEKAYELQVNYLIEGDYFKNIHNKPEAGNFPSINTRPHENFPPPYANVPSQVNFQVPNPEIIKNDLYPVNYMLENPKVNIKASNPMQKQSVYQPPPSVPQPLNQGLYSPFGAPPQLNQGLYYPPSIPPQIKLGVDQPKNINFPLKQESNNIPSIPPQIKLGVDHPQSINVPLKQEFNITSNIPPQIKLGVDHPQSINLSFNQEPKNIPSIPPQIKLDVDNPQGINFQLKQESSNISSIPPQIKLGINHPPSINFPLNQESNNTSNIPPQIKLEVNHPPIINFPLNQESNNTSNIPPQIKLEVNHPPIINFPLSQESNYNSNIPPQIKLEVNHPPILNFPLNQESNYTSNIPPILNQRENYPPPNLPSPKAYNYNDILEDKVSILPTTQNYNNNMNSYYNPSNHEVKVNIPSNKTFYTISNPQLNPSIIPSVDFEYLPPTVHDDYLNYSILPSLNQPPPSQFLNQPSYPQLHESITHQPPIDSLSIHKNLPDKVTQSPPLFQSSESILNISKTPSLPSSLPAQNPNPVIMIQTPPGPYIKNEEEIKIKPSPIVKKEHPNSQKAKNMRISVFIQTQFKNTDPLNEFKLHKRIGNGSSGEIHIAEKILTKEIFAAKIISPKSDHERELVINEISLTQNSNHPNIIKYLEFYDYKKSIWIIEELMSCSLTDLILDCPGRIPEHVFKYILFEVLKGLNYLHRRNRIHRDMKSDNILISENGDIKIADLGFAAQLDDARKLRSTFAGTLLWMPPEILQQNSYGIKADIWSLGIVGIELAEGEPPHYSETQHSIISKIINQNPPELKEKAKWSWGFSDFIGKCLVKDPNFRQDTEELLKHVFFVDAESYRESFIKYFNEWANSR</sequence>
<evidence type="ECO:0000313" key="13">
    <source>
        <dbReference type="Proteomes" id="UP000187209"/>
    </source>
</evidence>
<protein>
    <recommendedName>
        <fullName evidence="2">non-specific serine/threonine protein kinase</fullName>
        <ecNumber evidence="2">2.7.11.1</ecNumber>
    </recommendedName>
</protein>
<dbReference type="AlphaFoldDB" id="A0A1R2D3Y2"/>
<dbReference type="InterPro" id="IPR000719">
    <property type="entry name" value="Prot_kinase_dom"/>
</dbReference>
<dbReference type="GO" id="GO:0005737">
    <property type="term" value="C:cytoplasm"/>
    <property type="evidence" value="ECO:0007669"/>
    <property type="project" value="TreeGrafter"/>
</dbReference>
<dbReference type="Gene3D" id="1.10.510.10">
    <property type="entry name" value="Transferase(Phosphotransferase) domain 1"/>
    <property type="match status" value="1"/>
</dbReference>
<evidence type="ECO:0000256" key="1">
    <source>
        <dbReference type="ARBA" id="ARBA00008874"/>
    </source>
</evidence>
<name>A0A1R2D3Y2_9CILI</name>
<dbReference type="PROSITE" id="PS50011">
    <property type="entry name" value="PROTEIN_KINASE_DOM"/>
    <property type="match status" value="1"/>
</dbReference>
<dbReference type="InterPro" id="IPR017441">
    <property type="entry name" value="Protein_kinase_ATP_BS"/>
</dbReference>
<keyword evidence="5 10" id="KW-0547">Nucleotide-binding</keyword>
<dbReference type="SUPFAM" id="SSF56112">
    <property type="entry name" value="Protein kinase-like (PK-like)"/>
    <property type="match status" value="1"/>
</dbReference>
<keyword evidence="4" id="KW-0808">Transferase</keyword>
<feature type="binding site" evidence="10">
    <location>
        <position position="735"/>
    </location>
    <ligand>
        <name>ATP</name>
        <dbReference type="ChEBI" id="CHEBI:30616"/>
    </ligand>
</feature>
<gene>
    <name evidence="12" type="ORF">SteCoe_507</name>
</gene>
<dbReference type="EMBL" id="MPUH01000005">
    <property type="protein sequence ID" value="OMJ95953.1"/>
    <property type="molecule type" value="Genomic_DNA"/>
</dbReference>
<comment type="similarity">
    <text evidence="1">Belongs to the protein kinase superfamily. STE Ser/Thr protein kinase family. STE20 subfamily.</text>
</comment>
<evidence type="ECO:0000256" key="4">
    <source>
        <dbReference type="ARBA" id="ARBA00022679"/>
    </source>
</evidence>
<feature type="domain" description="Protein kinase" evidence="11">
    <location>
        <begin position="706"/>
        <end position="958"/>
    </location>
</feature>
<dbReference type="SMART" id="SM00220">
    <property type="entry name" value="S_TKc"/>
    <property type="match status" value="1"/>
</dbReference>
<evidence type="ECO:0000313" key="12">
    <source>
        <dbReference type="EMBL" id="OMJ95953.1"/>
    </source>
</evidence>
<keyword evidence="3" id="KW-0723">Serine/threonine-protein kinase</keyword>
<evidence type="ECO:0000256" key="7">
    <source>
        <dbReference type="ARBA" id="ARBA00022840"/>
    </source>
</evidence>